<keyword evidence="3" id="KW-1185">Reference proteome</keyword>
<protein>
    <recommendedName>
        <fullName evidence="1">Transposase IS200-like domain-containing protein</fullName>
    </recommendedName>
</protein>
<dbReference type="GO" id="GO:0004803">
    <property type="term" value="F:transposase activity"/>
    <property type="evidence" value="ECO:0007669"/>
    <property type="project" value="InterPro"/>
</dbReference>
<dbReference type="OrthoDB" id="278793at2"/>
<organism evidence="2 3">
    <name type="scientific">Kosmotoga pacifica</name>
    <dbReference type="NCBI Taxonomy" id="1330330"/>
    <lineage>
        <taxon>Bacteria</taxon>
        <taxon>Thermotogati</taxon>
        <taxon>Thermotogota</taxon>
        <taxon>Thermotogae</taxon>
        <taxon>Kosmotogales</taxon>
        <taxon>Kosmotogaceae</taxon>
        <taxon>Kosmotoga</taxon>
    </lineage>
</organism>
<evidence type="ECO:0000259" key="1">
    <source>
        <dbReference type="SMART" id="SM01321"/>
    </source>
</evidence>
<accession>A0A0G2Z4V6</accession>
<dbReference type="KEGG" id="kpf:IX53_01085"/>
<dbReference type="PATRIC" id="fig|1330330.3.peg.219"/>
<evidence type="ECO:0000313" key="3">
    <source>
        <dbReference type="Proteomes" id="UP000035159"/>
    </source>
</evidence>
<evidence type="ECO:0000313" key="2">
    <source>
        <dbReference type="EMBL" id="AKI96645.1"/>
    </source>
</evidence>
<dbReference type="InterPro" id="IPR002686">
    <property type="entry name" value="Transposase_17"/>
</dbReference>
<gene>
    <name evidence="2" type="ORF">IX53_01085</name>
</gene>
<dbReference type="AlphaFoldDB" id="A0A0G2Z4V6"/>
<dbReference type="PANTHER" id="PTHR34322:SF2">
    <property type="entry name" value="TRANSPOSASE IS200-LIKE DOMAIN-CONTAINING PROTEIN"/>
    <property type="match status" value="1"/>
</dbReference>
<dbReference type="GO" id="GO:0003677">
    <property type="term" value="F:DNA binding"/>
    <property type="evidence" value="ECO:0007669"/>
    <property type="project" value="InterPro"/>
</dbReference>
<reference evidence="2 3" key="1">
    <citation type="submission" date="2015-04" db="EMBL/GenBank/DDBJ databases">
        <title>Complete Genome Sequence of Kosmotoga pacifica SLHLJ1.</title>
        <authorList>
            <person name="Jiang L.J."/>
            <person name="Shao Z.Z."/>
            <person name="Jebbar M."/>
        </authorList>
    </citation>
    <scope>NUCLEOTIDE SEQUENCE [LARGE SCALE GENOMIC DNA]</scope>
    <source>
        <strain evidence="2 3">SLHLJ1</strain>
    </source>
</reference>
<dbReference type="RefSeq" id="WP_047753780.1">
    <property type="nucleotide sequence ID" value="NZ_CP011232.1"/>
</dbReference>
<dbReference type="PANTHER" id="PTHR34322">
    <property type="entry name" value="TRANSPOSASE, Y1_TNP DOMAIN-CONTAINING"/>
    <property type="match status" value="1"/>
</dbReference>
<dbReference type="Pfam" id="PF01797">
    <property type="entry name" value="Y1_Tnp"/>
    <property type="match status" value="1"/>
</dbReference>
<dbReference type="GO" id="GO:0006313">
    <property type="term" value="P:DNA transposition"/>
    <property type="evidence" value="ECO:0007669"/>
    <property type="project" value="InterPro"/>
</dbReference>
<dbReference type="STRING" id="1330330.IX53_01085"/>
<proteinExistence type="predicted"/>
<name>A0A0G2Z4V6_9BACT</name>
<dbReference type="EMBL" id="CP011232">
    <property type="protein sequence ID" value="AKI96645.1"/>
    <property type="molecule type" value="Genomic_DNA"/>
</dbReference>
<feature type="domain" description="Transposase IS200-like" evidence="1">
    <location>
        <begin position="9"/>
        <end position="123"/>
    </location>
</feature>
<dbReference type="Proteomes" id="UP000035159">
    <property type="component" value="Chromosome"/>
</dbReference>
<dbReference type="InterPro" id="IPR036515">
    <property type="entry name" value="Transposase_17_sf"/>
</dbReference>
<dbReference type="SMART" id="SM01321">
    <property type="entry name" value="Y1_Tnp"/>
    <property type="match status" value="1"/>
</dbReference>
<dbReference type="SUPFAM" id="SSF143422">
    <property type="entry name" value="Transposase IS200-like"/>
    <property type="match status" value="1"/>
</dbReference>
<sequence>MPRSARIVLEGIAHHITQRGNYRQNVFEDPEDRIKYLELIKEYSTKYELKIYAYCLMNNHVHFIVVPEREDSLAMTFKYAHMRYSQYFNRKHRRTGHLWQGRFYSCPLDQEHAISAVKYIERNPVRAKMVEFPWDYEWSSAGVHVDKSRAKSRSENTENRDSTQQWDSPRFLPLCDLSNLGFNWNPEGWREYLGCPDSDDFLSNIRSNTSAGRPFFSNEKVAEFENALGVSLKRRPRGRPKKGL</sequence>
<dbReference type="Gene3D" id="3.30.70.1290">
    <property type="entry name" value="Transposase IS200-like"/>
    <property type="match status" value="1"/>
</dbReference>